<protein>
    <submittedName>
        <fullName evidence="2">Uncharacterized protein</fullName>
    </submittedName>
</protein>
<dbReference type="AlphaFoldDB" id="A0ABD4KGK4"/>
<evidence type="ECO:0000313" key="2">
    <source>
        <dbReference type="EMBL" id="MBF4180784.1"/>
    </source>
</evidence>
<gene>
    <name evidence="2" type="ORF">ISP11_23275</name>
</gene>
<feature type="region of interest" description="Disordered" evidence="1">
    <location>
        <begin position="1"/>
        <end position="28"/>
    </location>
</feature>
<dbReference type="Proteomes" id="UP000628560">
    <property type="component" value="Unassembled WGS sequence"/>
</dbReference>
<comment type="caution">
    <text evidence="2">The sequence shown here is derived from an EMBL/GenBank/DDBJ whole genome shotgun (WGS) entry which is preliminary data.</text>
</comment>
<accession>A0ABD4KGK4</accession>
<reference evidence="2 3" key="1">
    <citation type="submission" date="2020-11" db="EMBL/GenBank/DDBJ databases">
        <title>Identification of Lelliottia nimipressuralis from Wound Infection by Whole Genome-Based Bacterial Identification.</title>
        <authorList>
            <person name="Navarathna D.H."/>
            <person name="Choi H."/>
            <person name="Jinadatha C."/>
            <person name="Chatterjee P."/>
            <person name="Hwang M."/>
        </authorList>
    </citation>
    <scope>NUCLEOTIDE SEQUENCE [LARGE SCALE GENOMIC DNA]</scope>
    <source>
        <strain evidence="2 3">DN2020</strain>
    </source>
</reference>
<proteinExistence type="predicted"/>
<dbReference type="EMBL" id="JADIXP010000030">
    <property type="protein sequence ID" value="MBF4180784.1"/>
    <property type="molecule type" value="Genomic_DNA"/>
</dbReference>
<sequence length="84" mass="9113">MLAARGKNGAGPGKYPQKGCEAAGSSSQVGCSPKFFLLSFKSSVANGWIGEQVFLNVEQPHLISSPLPDYVKRLSFFKTFFQLI</sequence>
<evidence type="ECO:0000256" key="1">
    <source>
        <dbReference type="SAM" id="MobiDB-lite"/>
    </source>
</evidence>
<name>A0ABD4KGK4_9ENTR</name>
<organism evidence="2 3">
    <name type="scientific">Lelliottia nimipressuralis</name>
    <dbReference type="NCBI Taxonomy" id="69220"/>
    <lineage>
        <taxon>Bacteria</taxon>
        <taxon>Pseudomonadati</taxon>
        <taxon>Pseudomonadota</taxon>
        <taxon>Gammaproteobacteria</taxon>
        <taxon>Enterobacterales</taxon>
        <taxon>Enterobacteriaceae</taxon>
        <taxon>Lelliottia</taxon>
    </lineage>
</organism>
<evidence type="ECO:0000313" key="3">
    <source>
        <dbReference type="Proteomes" id="UP000628560"/>
    </source>
</evidence>